<dbReference type="GO" id="GO:0016597">
    <property type="term" value="F:amino acid binding"/>
    <property type="evidence" value="ECO:0007669"/>
    <property type="project" value="UniProtKB-UniRule"/>
</dbReference>
<dbReference type="InterPro" id="IPR040217">
    <property type="entry name" value="ACR1-12"/>
</dbReference>
<dbReference type="PANTHER" id="PTHR31096">
    <property type="entry name" value="ACT DOMAIN-CONTAINING PROTEIN ACR4-RELATED"/>
    <property type="match status" value="1"/>
</dbReference>
<evidence type="ECO:0000256" key="1">
    <source>
        <dbReference type="ARBA" id="ARBA00022737"/>
    </source>
</evidence>
<sequence length="133" mass="14838">MDDEFVKLIRRMNPPRHFFLIISSVGLTENDDGSLPSLRGSIGSVPSEESTSIELNRNRPSLLSEVCVVLTDLYCNVVNAELWTRNARVVSVVHVTNDTPEDRNRLAIIKEMLCNVLKGNNDLKTAKLTLSSL</sequence>
<dbReference type="Proteomes" id="UP001604277">
    <property type="component" value="Unassembled WGS sequence"/>
</dbReference>
<proteinExistence type="predicted"/>
<evidence type="ECO:0000313" key="3">
    <source>
        <dbReference type="EMBL" id="KAL2507126.1"/>
    </source>
</evidence>
<dbReference type="EMBL" id="JBFOLJ010000009">
    <property type="protein sequence ID" value="KAL2507126.1"/>
    <property type="molecule type" value="Genomic_DNA"/>
</dbReference>
<comment type="function">
    <text evidence="2">Binds amino acids.</text>
</comment>
<accession>A0ABD1T337</accession>
<dbReference type="InterPro" id="IPR045865">
    <property type="entry name" value="ACT-like_dom_sf"/>
</dbReference>
<keyword evidence="4" id="KW-1185">Reference proteome</keyword>
<evidence type="ECO:0000256" key="2">
    <source>
        <dbReference type="RuleBase" id="RU369043"/>
    </source>
</evidence>
<evidence type="ECO:0000313" key="4">
    <source>
        <dbReference type="Proteomes" id="UP001604277"/>
    </source>
</evidence>
<dbReference type="AlphaFoldDB" id="A0ABD1T337"/>
<gene>
    <name evidence="3" type="ORF">Fot_30773</name>
</gene>
<protein>
    <recommendedName>
        <fullName evidence="2">ACT domain-containing protein ACR</fullName>
    </recommendedName>
    <alternativeName>
        <fullName evidence="2">Protein ACT DOMAIN REPEATS</fullName>
    </alternativeName>
</protein>
<dbReference type="SUPFAM" id="SSF55021">
    <property type="entry name" value="ACT-like"/>
    <property type="match status" value="1"/>
</dbReference>
<comment type="caution">
    <text evidence="3">The sequence shown here is derived from an EMBL/GenBank/DDBJ whole genome shotgun (WGS) entry which is preliminary data.</text>
</comment>
<name>A0ABD1T337_9LAMI</name>
<dbReference type="PANTHER" id="PTHR31096:SF55">
    <property type="entry name" value="ACT DOMAIN-CONTAINING PROTEIN ACR6"/>
    <property type="match status" value="1"/>
</dbReference>
<keyword evidence="1 2" id="KW-0677">Repeat</keyword>
<organism evidence="3 4">
    <name type="scientific">Forsythia ovata</name>
    <dbReference type="NCBI Taxonomy" id="205694"/>
    <lineage>
        <taxon>Eukaryota</taxon>
        <taxon>Viridiplantae</taxon>
        <taxon>Streptophyta</taxon>
        <taxon>Embryophyta</taxon>
        <taxon>Tracheophyta</taxon>
        <taxon>Spermatophyta</taxon>
        <taxon>Magnoliopsida</taxon>
        <taxon>eudicotyledons</taxon>
        <taxon>Gunneridae</taxon>
        <taxon>Pentapetalae</taxon>
        <taxon>asterids</taxon>
        <taxon>lamiids</taxon>
        <taxon>Lamiales</taxon>
        <taxon>Oleaceae</taxon>
        <taxon>Forsythieae</taxon>
        <taxon>Forsythia</taxon>
    </lineage>
</organism>
<reference evidence="4" key="1">
    <citation type="submission" date="2024-07" db="EMBL/GenBank/DDBJ databases">
        <title>Two chromosome-level genome assemblies of Korean endemic species Abeliophyllum distichum and Forsythia ovata (Oleaceae).</title>
        <authorList>
            <person name="Jang H."/>
        </authorList>
    </citation>
    <scope>NUCLEOTIDE SEQUENCE [LARGE SCALE GENOMIC DNA]</scope>
</reference>